<proteinExistence type="predicted"/>
<dbReference type="AlphaFoldDB" id="A0A0A8YGW1"/>
<name>A0A0A8YGW1_ARUDO</name>
<protein>
    <submittedName>
        <fullName evidence="1">Uncharacterized protein</fullName>
    </submittedName>
</protein>
<reference evidence="1" key="2">
    <citation type="journal article" date="2015" name="Data Brief">
        <title>Shoot transcriptome of the giant reed, Arundo donax.</title>
        <authorList>
            <person name="Barrero R.A."/>
            <person name="Guerrero F.D."/>
            <person name="Moolhuijzen P."/>
            <person name="Goolsby J.A."/>
            <person name="Tidwell J."/>
            <person name="Bellgard S.E."/>
            <person name="Bellgard M.I."/>
        </authorList>
    </citation>
    <scope>NUCLEOTIDE SEQUENCE</scope>
    <source>
        <tissue evidence="1">Shoot tissue taken approximately 20 cm above the soil surface</tissue>
    </source>
</reference>
<reference evidence="1" key="1">
    <citation type="submission" date="2014-09" db="EMBL/GenBank/DDBJ databases">
        <authorList>
            <person name="Magalhaes I.L.F."/>
            <person name="Oliveira U."/>
            <person name="Santos F.R."/>
            <person name="Vidigal T.H.D.A."/>
            <person name="Brescovit A.D."/>
            <person name="Santos A.J."/>
        </authorList>
    </citation>
    <scope>NUCLEOTIDE SEQUENCE</scope>
    <source>
        <tissue evidence="1">Shoot tissue taken approximately 20 cm above the soil surface</tissue>
    </source>
</reference>
<dbReference type="EMBL" id="GBRH01272817">
    <property type="protein sequence ID" value="JAD25078.1"/>
    <property type="molecule type" value="Transcribed_RNA"/>
</dbReference>
<evidence type="ECO:0000313" key="1">
    <source>
        <dbReference type="EMBL" id="JAD25078.1"/>
    </source>
</evidence>
<organism evidence="1">
    <name type="scientific">Arundo donax</name>
    <name type="common">Giant reed</name>
    <name type="synonym">Donax arundinaceus</name>
    <dbReference type="NCBI Taxonomy" id="35708"/>
    <lineage>
        <taxon>Eukaryota</taxon>
        <taxon>Viridiplantae</taxon>
        <taxon>Streptophyta</taxon>
        <taxon>Embryophyta</taxon>
        <taxon>Tracheophyta</taxon>
        <taxon>Spermatophyta</taxon>
        <taxon>Magnoliopsida</taxon>
        <taxon>Liliopsida</taxon>
        <taxon>Poales</taxon>
        <taxon>Poaceae</taxon>
        <taxon>PACMAD clade</taxon>
        <taxon>Arundinoideae</taxon>
        <taxon>Arundineae</taxon>
        <taxon>Arundo</taxon>
    </lineage>
</organism>
<accession>A0A0A8YGW1</accession>
<sequence>MNYICVVKIYRISKGNHQQRLLRLW</sequence>